<comment type="caution">
    <text evidence="2">The sequence shown here is derived from an EMBL/GenBank/DDBJ whole genome shotgun (WGS) entry which is preliminary data.</text>
</comment>
<protein>
    <submittedName>
        <fullName evidence="2">Uncharacterized protein</fullName>
    </submittedName>
</protein>
<evidence type="ECO:0000313" key="2">
    <source>
        <dbReference type="EMBL" id="OUM06555.1"/>
    </source>
</evidence>
<feature type="transmembrane region" description="Helical" evidence="1">
    <location>
        <begin position="145"/>
        <end position="163"/>
    </location>
</feature>
<dbReference type="RefSeq" id="WP_084918437.1">
    <property type="nucleotide sequence ID" value="NZ_MTSA01000011.1"/>
</dbReference>
<dbReference type="AlphaFoldDB" id="A0A244EPU3"/>
<keyword evidence="1" id="KW-0812">Transmembrane</keyword>
<dbReference type="Proteomes" id="UP000195128">
    <property type="component" value="Unassembled WGS sequence"/>
</dbReference>
<feature type="transmembrane region" description="Helical" evidence="1">
    <location>
        <begin position="69"/>
        <end position="92"/>
    </location>
</feature>
<sequence length="216" mass="24429">MIIEKVFDAFYEEASRFITKWRISVFFASWAFVSKTIEVILKFDFWTGSLADGGAALLSSLTSIAFYKLVLLAITAFYIGPLLANKAAYLLLKWRMRHADKLFEAVDSAIASIRIEILATQLAKARDEAVLAEKQIERRKAINEFYITLILIYGSIFFSAMYSVEIIGISLVAWIVLVYILVQKMLIIYVSKIHYFKLLAAKASSEMISSPGKNPN</sequence>
<feature type="transmembrane region" description="Helical" evidence="1">
    <location>
        <begin position="169"/>
        <end position="190"/>
    </location>
</feature>
<evidence type="ECO:0000256" key="1">
    <source>
        <dbReference type="SAM" id="Phobius"/>
    </source>
</evidence>
<evidence type="ECO:0000313" key="3">
    <source>
        <dbReference type="Proteomes" id="UP000195128"/>
    </source>
</evidence>
<gene>
    <name evidence="2" type="ORF">BW686_15805</name>
</gene>
<keyword evidence="1" id="KW-1133">Transmembrane helix</keyword>
<accession>A0A244EPU3</accession>
<feature type="transmembrane region" description="Helical" evidence="1">
    <location>
        <begin position="21"/>
        <end position="41"/>
    </location>
</feature>
<name>A0A244EPU3_PSESX</name>
<proteinExistence type="predicted"/>
<dbReference type="EMBL" id="MTSA01000011">
    <property type="protein sequence ID" value="OUM06555.1"/>
    <property type="molecule type" value="Genomic_DNA"/>
</dbReference>
<keyword evidence="1" id="KW-0472">Membrane</keyword>
<organism evidence="2 3">
    <name type="scientific">Pseudomonas syringae</name>
    <dbReference type="NCBI Taxonomy" id="317"/>
    <lineage>
        <taxon>Bacteria</taxon>
        <taxon>Pseudomonadati</taxon>
        <taxon>Pseudomonadota</taxon>
        <taxon>Gammaproteobacteria</taxon>
        <taxon>Pseudomonadales</taxon>
        <taxon>Pseudomonadaceae</taxon>
        <taxon>Pseudomonas</taxon>
    </lineage>
</organism>
<reference evidence="2 3" key="1">
    <citation type="submission" date="2017-01" db="EMBL/GenBank/DDBJ databases">
        <authorList>
            <person name="Mah S.A."/>
            <person name="Swanson W.J."/>
            <person name="Moy G.W."/>
            <person name="Vacquier V.D."/>
        </authorList>
    </citation>
    <scope>NUCLEOTIDE SEQUENCE [LARGE SCALE GENOMIC DNA]</scope>
    <source>
        <strain evidence="2">PDD-32b-74</strain>
    </source>
</reference>